<sequence>MIIHGDVSFIWNGDLIEITSTGPFNELGLSHSISKVKNSILDKNIKSWRRMEIWDDETLGSPECIVLSKEKAKWFIDHGCYASAIVVSNNLQKALLDKAASGNVHFFDDVATARKWLDEQSL</sequence>
<reference evidence="2" key="1">
    <citation type="journal article" date="2019" name="Int. J. Syst. Evol. Microbiol.">
        <title>The Global Catalogue of Microorganisms (GCM) 10K type strain sequencing project: providing services to taxonomists for standard genome sequencing and annotation.</title>
        <authorList>
            <consortium name="The Broad Institute Genomics Platform"/>
            <consortium name="The Broad Institute Genome Sequencing Center for Infectious Disease"/>
            <person name="Wu L."/>
            <person name="Ma J."/>
        </authorList>
    </citation>
    <scope>NUCLEOTIDE SEQUENCE [LARGE SCALE GENOMIC DNA]</scope>
    <source>
        <strain evidence="2">CGMCC 1.15922</strain>
    </source>
</reference>
<evidence type="ECO:0008006" key="3">
    <source>
        <dbReference type="Google" id="ProtNLM"/>
    </source>
</evidence>
<evidence type="ECO:0000313" key="2">
    <source>
        <dbReference type="Proteomes" id="UP000626370"/>
    </source>
</evidence>
<accession>A0ABQ3IQT8</accession>
<organism evidence="1 2">
    <name type="scientific">Thalassotalea profundi</name>
    <dbReference type="NCBI Taxonomy" id="2036687"/>
    <lineage>
        <taxon>Bacteria</taxon>
        <taxon>Pseudomonadati</taxon>
        <taxon>Pseudomonadota</taxon>
        <taxon>Gammaproteobacteria</taxon>
        <taxon>Alteromonadales</taxon>
        <taxon>Colwelliaceae</taxon>
        <taxon>Thalassotalea</taxon>
    </lineage>
</organism>
<keyword evidence="2" id="KW-1185">Reference proteome</keyword>
<proteinExistence type="predicted"/>
<evidence type="ECO:0000313" key="1">
    <source>
        <dbReference type="EMBL" id="GHE89096.1"/>
    </source>
</evidence>
<gene>
    <name evidence="1" type="ORF">GCM10011501_18190</name>
</gene>
<dbReference type="RefSeq" id="WP_189377954.1">
    <property type="nucleotide sequence ID" value="NZ_BNAH01000006.1"/>
</dbReference>
<comment type="caution">
    <text evidence="1">The sequence shown here is derived from an EMBL/GenBank/DDBJ whole genome shotgun (WGS) entry which is preliminary data.</text>
</comment>
<protein>
    <recommendedName>
        <fullName evidence="3">STAS/SEC14 domain-containing protein</fullName>
    </recommendedName>
</protein>
<dbReference type="Proteomes" id="UP000626370">
    <property type="component" value="Unassembled WGS sequence"/>
</dbReference>
<dbReference type="EMBL" id="BNAH01000006">
    <property type="protein sequence ID" value="GHE89096.1"/>
    <property type="molecule type" value="Genomic_DNA"/>
</dbReference>
<name>A0ABQ3IQT8_9GAMM</name>